<keyword evidence="4 6" id="KW-1133">Transmembrane helix</keyword>
<dbReference type="PANTHER" id="PTHR32196:SF69">
    <property type="entry name" value="BRANCHED-CHAIN AMINO ACID TRANSPORT SYSTEM, PERMEASE PROTEIN"/>
    <property type="match status" value="1"/>
</dbReference>
<proteinExistence type="predicted"/>
<dbReference type="InterPro" id="IPR001851">
    <property type="entry name" value="ABC_transp_permease"/>
</dbReference>
<evidence type="ECO:0000313" key="8">
    <source>
        <dbReference type="Proteomes" id="UP000293550"/>
    </source>
</evidence>
<evidence type="ECO:0000256" key="5">
    <source>
        <dbReference type="ARBA" id="ARBA00023136"/>
    </source>
</evidence>
<gene>
    <name evidence="7" type="ORF">EQU50_02905</name>
</gene>
<comment type="subcellular location">
    <subcellularLocation>
        <location evidence="1">Cell membrane</location>
        <topology evidence="1">Multi-pass membrane protein</topology>
    </subcellularLocation>
</comment>
<feature type="transmembrane region" description="Helical" evidence="6">
    <location>
        <begin position="62"/>
        <end position="79"/>
    </location>
</feature>
<evidence type="ECO:0000256" key="3">
    <source>
        <dbReference type="ARBA" id="ARBA00022692"/>
    </source>
</evidence>
<organism evidence="7 8">
    <name type="scientific">Candidatus Finniella inopinata</name>
    <dbReference type="NCBI Taxonomy" id="1696036"/>
    <lineage>
        <taxon>Bacteria</taxon>
        <taxon>Pseudomonadati</taxon>
        <taxon>Pseudomonadota</taxon>
        <taxon>Alphaproteobacteria</taxon>
        <taxon>Holosporales</taxon>
        <taxon>Candidatus Paracaedibacteraceae</taxon>
        <taxon>Candidatus Finniella</taxon>
    </lineage>
</organism>
<feature type="transmembrane region" description="Helical" evidence="6">
    <location>
        <begin position="127"/>
        <end position="153"/>
    </location>
</feature>
<evidence type="ECO:0000256" key="1">
    <source>
        <dbReference type="ARBA" id="ARBA00004651"/>
    </source>
</evidence>
<dbReference type="GO" id="GO:0005886">
    <property type="term" value="C:plasma membrane"/>
    <property type="evidence" value="ECO:0007669"/>
    <property type="project" value="UniProtKB-SubCell"/>
</dbReference>
<keyword evidence="3 6" id="KW-0812">Transmembrane</keyword>
<protein>
    <submittedName>
        <fullName evidence="7">ABC transporter permease</fullName>
    </submittedName>
</protein>
<keyword evidence="2" id="KW-1003">Cell membrane</keyword>
<dbReference type="RefSeq" id="WP_130153653.1">
    <property type="nucleotide sequence ID" value="NZ_SCFB01000004.1"/>
</dbReference>
<evidence type="ECO:0000256" key="6">
    <source>
        <dbReference type="SAM" id="Phobius"/>
    </source>
</evidence>
<feature type="transmembrane region" description="Helical" evidence="6">
    <location>
        <begin position="181"/>
        <end position="203"/>
    </location>
</feature>
<comment type="caution">
    <text evidence="7">The sequence shown here is derived from an EMBL/GenBank/DDBJ whole genome shotgun (WGS) entry which is preliminary data.</text>
</comment>
<dbReference type="AlphaFoldDB" id="A0A4Q7DID4"/>
<keyword evidence="5 6" id="KW-0472">Membrane</keyword>
<dbReference type="CDD" id="cd06574">
    <property type="entry name" value="TM_PBP1_branched-chain-AA_like"/>
    <property type="match status" value="1"/>
</dbReference>
<reference evidence="7 8" key="1">
    <citation type="submission" date="2018-10" db="EMBL/GenBank/DDBJ databases">
        <title>An updated phylogeny of the Alphaproteobacteria reveals that the parasitic Rickettsiales and Holosporales have independent origins.</title>
        <authorList>
            <person name="Munoz-Gomez S.A."/>
            <person name="Hess S."/>
            <person name="Burger G."/>
            <person name="Lang B.F."/>
            <person name="Susko E."/>
            <person name="Slamovits C.H."/>
            <person name="Roger A.J."/>
        </authorList>
    </citation>
    <scope>NUCLEOTIDE SEQUENCE [LARGE SCALE GENOMIC DNA]</scope>
    <source>
        <strain evidence="7">HOLO01</strain>
    </source>
</reference>
<dbReference type="GO" id="GO:0022857">
    <property type="term" value="F:transmembrane transporter activity"/>
    <property type="evidence" value="ECO:0007669"/>
    <property type="project" value="InterPro"/>
</dbReference>
<dbReference type="EMBL" id="SCFB01000004">
    <property type="protein sequence ID" value="RZI46553.1"/>
    <property type="molecule type" value="Genomic_DNA"/>
</dbReference>
<dbReference type="Pfam" id="PF02653">
    <property type="entry name" value="BPD_transp_2"/>
    <property type="match status" value="1"/>
</dbReference>
<sequence length="294" mass="30930">MNLFQFVGTVELGLIYSLVAVGVFLSFKTLNFPDMTVDGSFPLGAAVCASLITHGVHPGLATLSAILAGSLAGWVTAWLSTHLRILNLLASILTMTALYSLNLRIMGKPNIALLGEKTIFTEWFGNASFLGSVYLMPLMVIAVILMMGVYCFLNTRLGLAMRATGNNPRMSRAQGINDNKMIWLGLSLSNALVALAGALFAQVHGFADVSLGVGTIIIGLAAVIIGQAVLPTRTIFQALGACVLGAILYRLVIATALNVGDIGLQASDLNLVTAVLVALAMLLPSLTQRIKALS</sequence>
<accession>A0A4Q7DID4</accession>
<dbReference type="OrthoDB" id="9778389at2"/>
<name>A0A4Q7DID4_9PROT</name>
<feature type="transmembrane region" description="Helical" evidence="6">
    <location>
        <begin position="209"/>
        <end position="229"/>
    </location>
</feature>
<feature type="transmembrane region" description="Helical" evidence="6">
    <location>
        <begin position="236"/>
        <end position="257"/>
    </location>
</feature>
<keyword evidence="8" id="KW-1185">Reference proteome</keyword>
<evidence type="ECO:0000256" key="2">
    <source>
        <dbReference type="ARBA" id="ARBA00022475"/>
    </source>
</evidence>
<feature type="transmembrane region" description="Helical" evidence="6">
    <location>
        <begin position="86"/>
        <end position="107"/>
    </location>
</feature>
<dbReference type="PANTHER" id="PTHR32196">
    <property type="entry name" value="ABC TRANSPORTER PERMEASE PROTEIN YPHD-RELATED-RELATED"/>
    <property type="match status" value="1"/>
</dbReference>
<dbReference type="Proteomes" id="UP000293550">
    <property type="component" value="Unassembled WGS sequence"/>
</dbReference>
<feature type="transmembrane region" description="Helical" evidence="6">
    <location>
        <begin position="6"/>
        <end position="27"/>
    </location>
</feature>
<evidence type="ECO:0000256" key="4">
    <source>
        <dbReference type="ARBA" id="ARBA00022989"/>
    </source>
</evidence>
<feature type="transmembrane region" description="Helical" evidence="6">
    <location>
        <begin position="269"/>
        <end position="287"/>
    </location>
</feature>
<evidence type="ECO:0000313" key="7">
    <source>
        <dbReference type="EMBL" id="RZI46553.1"/>
    </source>
</evidence>